<evidence type="ECO:0000313" key="3">
    <source>
        <dbReference type="Proteomes" id="UP000828390"/>
    </source>
</evidence>
<reference evidence="2" key="2">
    <citation type="submission" date="2020-11" db="EMBL/GenBank/DDBJ databases">
        <authorList>
            <person name="McCartney M.A."/>
            <person name="Auch B."/>
            <person name="Kono T."/>
            <person name="Mallez S."/>
            <person name="Becker A."/>
            <person name="Gohl D.M."/>
            <person name="Silverstein K.A.T."/>
            <person name="Koren S."/>
            <person name="Bechman K.B."/>
            <person name="Herman A."/>
            <person name="Abrahante J.E."/>
            <person name="Garbe J."/>
        </authorList>
    </citation>
    <scope>NUCLEOTIDE SEQUENCE</scope>
    <source>
        <strain evidence="2">Duluth1</strain>
        <tissue evidence="2">Whole animal</tissue>
    </source>
</reference>
<evidence type="ECO:0000256" key="1">
    <source>
        <dbReference type="SAM" id="MobiDB-lite"/>
    </source>
</evidence>
<comment type="caution">
    <text evidence="2">The sequence shown here is derived from an EMBL/GenBank/DDBJ whole genome shotgun (WGS) entry which is preliminary data.</text>
</comment>
<protein>
    <submittedName>
        <fullName evidence="2">Uncharacterized protein</fullName>
    </submittedName>
</protein>
<accession>A0A9D4DDM9</accession>
<dbReference type="AlphaFoldDB" id="A0A9D4DDM9"/>
<dbReference type="EMBL" id="JAIWYP010000010">
    <property type="protein sequence ID" value="KAH3746615.1"/>
    <property type="molecule type" value="Genomic_DNA"/>
</dbReference>
<name>A0A9D4DDM9_DREPO</name>
<gene>
    <name evidence="2" type="ORF">DPMN_181024</name>
</gene>
<organism evidence="2 3">
    <name type="scientific">Dreissena polymorpha</name>
    <name type="common">Zebra mussel</name>
    <name type="synonym">Mytilus polymorpha</name>
    <dbReference type="NCBI Taxonomy" id="45954"/>
    <lineage>
        <taxon>Eukaryota</taxon>
        <taxon>Metazoa</taxon>
        <taxon>Spiralia</taxon>
        <taxon>Lophotrochozoa</taxon>
        <taxon>Mollusca</taxon>
        <taxon>Bivalvia</taxon>
        <taxon>Autobranchia</taxon>
        <taxon>Heteroconchia</taxon>
        <taxon>Euheterodonta</taxon>
        <taxon>Imparidentia</taxon>
        <taxon>Neoheterodontei</taxon>
        <taxon>Myida</taxon>
        <taxon>Dreissenoidea</taxon>
        <taxon>Dreissenidae</taxon>
        <taxon>Dreissena</taxon>
    </lineage>
</organism>
<reference evidence="2" key="1">
    <citation type="journal article" date="2019" name="bioRxiv">
        <title>The Genome of the Zebra Mussel, Dreissena polymorpha: A Resource for Invasive Species Research.</title>
        <authorList>
            <person name="McCartney M.A."/>
            <person name="Auch B."/>
            <person name="Kono T."/>
            <person name="Mallez S."/>
            <person name="Zhang Y."/>
            <person name="Obille A."/>
            <person name="Becker A."/>
            <person name="Abrahante J.E."/>
            <person name="Garbe J."/>
            <person name="Badalamenti J.P."/>
            <person name="Herman A."/>
            <person name="Mangelson H."/>
            <person name="Liachko I."/>
            <person name="Sullivan S."/>
            <person name="Sone E.D."/>
            <person name="Koren S."/>
            <person name="Silverstein K.A.T."/>
            <person name="Beckman K.B."/>
            <person name="Gohl D.M."/>
        </authorList>
    </citation>
    <scope>NUCLEOTIDE SEQUENCE</scope>
    <source>
        <strain evidence="2">Duluth1</strain>
        <tissue evidence="2">Whole animal</tissue>
    </source>
</reference>
<feature type="compositionally biased region" description="Polar residues" evidence="1">
    <location>
        <begin position="39"/>
        <end position="51"/>
    </location>
</feature>
<sequence>MKFCDLYIFLLKILIISEIKSIFYPNHLLYSVCYFSSPEAQSDSEVSSRSGAVTGGDRDYNSDSEFEIRNRPSASHGEFEVRAVPENGSWMLVRA</sequence>
<dbReference type="Proteomes" id="UP000828390">
    <property type="component" value="Unassembled WGS sequence"/>
</dbReference>
<evidence type="ECO:0000313" key="2">
    <source>
        <dbReference type="EMBL" id="KAH3746615.1"/>
    </source>
</evidence>
<proteinExistence type="predicted"/>
<feature type="region of interest" description="Disordered" evidence="1">
    <location>
        <begin position="39"/>
        <end position="64"/>
    </location>
</feature>
<keyword evidence="3" id="KW-1185">Reference proteome</keyword>